<accession>A0A2I6PFB9</accession>
<dbReference type="Proteomes" id="UP000240538">
    <property type="component" value="Segment"/>
</dbReference>
<keyword evidence="2" id="KW-1185">Reference proteome</keyword>
<proteinExistence type="predicted"/>
<dbReference type="EMBL" id="MG696114">
    <property type="protein sequence ID" value="AUM58407.1"/>
    <property type="molecule type" value="Genomic_DNA"/>
</dbReference>
<evidence type="ECO:0000313" key="2">
    <source>
        <dbReference type="Proteomes" id="UP000240538"/>
    </source>
</evidence>
<name>A0A2I6PFB9_9CAUD</name>
<gene>
    <name evidence="1" type="ORF">phiP43_049</name>
</gene>
<sequence>MELFAIFRKNTFMIQGISISQGIFTRKREEHLCLYKSFQEAKDAIDTRFGPDCEIKKVVLNLG</sequence>
<reference evidence="1 2" key="1">
    <citation type="submission" date="2017-12" db="EMBL/GenBank/DDBJ databases">
        <title>Complete genome sequence and characterization of bacteriophage phiP4-3 infecting Proteus pennea.</title>
        <authorList>
            <person name="He Y."/>
            <person name="Yang H."/>
        </authorList>
    </citation>
    <scope>NUCLEOTIDE SEQUENCE [LARGE SCALE GENOMIC DNA]</scope>
</reference>
<protein>
    <submittedName>
        <fullName evidence="1">Uncharacterized protein</fullName>
    </submittedName>
</protein>
<evidence type="ECO:0000313" key="1">
    <source>
        <dbReference type="EMBL" id="AUM58407.1"/>
    </source>
</evidence>
<organism evidence="1 2">
    <name type="scientific">Proteus phage phiP4-3</name>
    <dbReference type="NCBI Taxonomy" id="2065203"/>
    <lineage>
        <taxon>Viruses</taxon>
        <taxon>Duplodnaviria</taxon>
        <taxon>Heunggongvirae</taxon>
        <taxon>Uroviricota</taxon>
        <taxon>Caudoviricetes</taxon>
        <taxon>Pantevenvirales</taxon>
        <taxon>Straboviridae</taxon>
        <taxon>Bragavirus</taxon>
        <taxon>Bragavirus p43</taxon>
    </lineage>
</organism>